<name>A0A3N4M517_9PEZI</name>
<dbReference type="EMBL" id="ML121528">
    <property type="protein sequence ID" value="RPB28939.1"/>
    <property type="molecule type" value="Genomic_DNA"/>
</dbReference>
<dbReference type="InParanoid" id="A0A3N4M517"/>
<dbReference type="GO" id="GO:0006357">
    <property type="term" value="P:regulation of transcription by RNA polymerase II"/>
    <property type="evidence" value="ECO:0007669"/>
    <property type="project" value="TreeGrafter"/>
</dbReference>
<organism evidence="12 13">
    <name type="scientific">Terfezia boudieri ATCC MYA-4762</name>
    <dbReference type="NCBI Taxonomy" id="1051890"/>
    <lineage>
        <taxon>Eukaryota</taxon>
        <taxon>Fungi</taxon>
        <taxon>Dikarya</taxon>
        <taxon>Ascomycota</taxon>
        <taxon>Pezizomycotina</taxon>
        <taxon>Pezizomycetes</taxon>
        <taxon>Pezizales</taxon>
        <taxon>Pezizaceae</taxon>
        <taxon>Terfezia</taxon>
    </lineage>
</organism>
<keyword evidence="11" id="KW-0175">Coiled coil</keyword>
<dbReference type="FunCoup" id="A0A3N4M517">
    <property type="interactions" value="258"/>
</dbReference>
<dbReference type="Pfam" id="PF11221">
    <property type="entry name" value="Med21"/>
    <property type="match status" value="1"/>
</dbReference>
<evidence type="ECO:0000256" key="8">
    <source>
        <dbReference type="ARBA" id="ARBA00023242"/>
    </source>
</evidence>
<dbReference type="PANTHER" id="PTHR13381">
    <property type="entry name" value="RNA POLYMERASE II HOLOENZYME COMPONENT SRB7"/>
    <property type="match status" value="1"/>
</dbReference>
<dbReference type="SUPFAM" id="SSF140718">
    <property type="entry name" value="Mediator hinge subcomplex-like"/>
    <property type="match status" value="1"/>
</dbReference>
<evidence type="ECO:0000313" key="12">
    <source>
        <dbReference type="EMBL" id="RPB28939.1"/>
    </source>
</evidence>
<evidence type="ECO:0000256" key="11">
    <source>
        <dbReference type="SAM" id="Coils"/>
    </source>
</evidence>
<feature type="coiled-coil region" evidence="11">
    <location>
        <begin position="86"/>
        <end position="120"/>
    </location>
</feature>
<comment type="function">
    <text evidence="9 10">Component of the Mediator complex, a coactivator involved in the regulated transcription of nearly all RNA polymerase II-dependent genes. Mediator functions as a bridge to convey information from gene-specific regulatory proteins to the basal RNA polymerase II transcription machinery. Mediator is recruited to promoters by direct interactions with regulatory proteins and serves as a scaffold for the assembly of a functional preinitiation complex with RNA polymerase II and the general transcription factors.</text>
</comment>
<dbReference type="AlphaFoldDB" id="A0A3N4M517"/>
<keyword evidence="7 10" id="KW-0804">Transcription</keyword>
<keyword evidence="8 10" id="KW-0539">Nucleus</keyword>
<gene>
    <name evidence="12" type="ORF">L211DRAFT_817174</name>
</gene>
<evidence type="ECO:0000256" key="3">
    <source>
        <dbReference type="ARBA" id="ARBA00011837"/>
    </source>
</evidence>
<dbReference type="OrthoDB" id="526653at2759"/>
<comment type="subcellular location">
    <subcellularLocation>
        <location evidence="1 10">Nucleus</location>
    </subcellularLocation>
</comment>
<dbReference type="PANTHER" id="PTHR13381:SF0">
    <property type="entry name" value="MEDIATOR OF RNA POLYMERASE II TRANSCRIPTION SUBUNIT 21"/>
    <property type="match status" value="1"/>
</dbReference>
<protein>
    <recommendedName>
        <fullName evidence="4 10">Mediator of RNA polymerase II transcription subunit 21</fullName>
    </recommendedName>
</protein>
<evidence type="ECO:0000256" key="6">
    <source>
        <dbReference type="ARBA" id="ARBA00023159"/>
    </source>
</evidence>
<dbReference type="STRING" id="1051890.A0A3N4M517"/>
<evidence type="ECO:0000256" key="5">
    <source>
        <dbReference type="ARBA" id="ARBA00023015"/>
    </source>
</evidence>
<evidence type="ECO:0000256" key="4">
    <source>
        <dbReference type="ARBA" id="ARBA00019691"/>
    </source>
</evidence>
<sequence length="131" mass="14926">MADRLTQLQDALDQATTQFYCAIRYISTRHEPIALGKEPTVKDENVTPDDPATFEIAKAELAKDLIMKSKQIELLICSLPGIGVSEVEQQQKLRSLEKELQEAEAERKQAVEEKEDMVERLDTVIRSIRRV</sequence>
<dbReference type="InterPro" id="IPR021384">
    <property type="entry name" value="Mediator_Med21"/>
</dbReference>
<comment type="subunit">
    <text evidence="3 10">Component of the Mediator complex.</text>
</comment>
<keyword evidence="5 10" id="KW-0805">Transcription regulation</keyword>
<evidence type="ECO:0000256" key="10">
    <source>
        <dbReference type="RuleBase" id="RU366036"/>
    </source>
</evidence>
<dbReference type="Proteomes" id="UP000267821">
    <property type="component" value="Unassembled WGS sequence"/>
</dbReference>
<keyword evidence="6 10" id="KW-0010">Activator</keyword>
<dbReference type="Gene3D" id="6.10.280.10">
    <property type="entry name" value="Mediator complex, subunit Med21"/>
    <property type="match status" value="1"/>
</dbReference>
<accession>A0A3N4M517</accession>
<proteinExistence type="inferred from homology"/>
<dbReference type="GO" id="GO:0003712">
    <property type="term" value="F:transcription coregulator activity"/>
    <property type="evidence" value="ECO:0007669"/>
    <property type="project" value="TreeGrafter"/>
</dbReference>
<reference evidence="12 13" key="1">
    <citation type="journal article" date="2018" name="Nat. Ecol. Evol.">
        <title>Pezizomycetes genomes reveal the molecular basis of ectomycorrhizal truffle lifestyle.</title>
        <authorList>
            <person name="Murat C."/>
            <person name="Payen T."/>
            <person name="Noel B."/>
            <person name="Kuo A."/>
            <person name="Morin E."/>
            <person name="Chen J."/>
            <person name="Kohler A."/>
            <person name="Krizsan K."/>
            <person name="Balestrini R."/>
            <person name="Da Silva C."/>
            <person name="Montanini B."/>
            <person name="Hainaut M."/>
            <person name="Levati E."/>
            <person name="Barry K.W."/>
            <person name="Belfiori B."/>
            <person name="Cichocki N."/>
            <person name="Clum A."/>
            <person name="Dockter R.B."/>
            <person name="Fauchery L."/>
            <person name="Guy J."/>
            <person name="Iotti M."/>
            <person name="Le Tacon F."/>
            <person name="Lindquist E.A."/>
            <person name="Lipzen A."/>
            <person name="Malagnac F."/>
            <person name="Mello A."/>
            <person name="Molinier V."/>
            <person name="Miyauchi S."/>
            <person name="Poulain J."/>
            <person name="Riccioni C."/>
            <person name="Rubini A."/>
            <person name="Sitrit Y."/>
            <person name="Splivallo R."/>
            <person name="Traeger S."/>
            <person name="Wang M."/>
            <person name="Zifcakova L."/>
            <person name="Wipf D."/>
            <person name="Zambonelli A."/>
            <person name="Paolocci F."/>
            <person name="Nowrousian M."/>
            <person name="Ottonello S."/>
            <person name="Baldrian P."/>
            <person name="Spatafora J.W."/>
            <person name="Henrissat B."/>
            <person name="Nagy L.G."/>
            <person name="Aury J.M."/>
            <person name="Wincker P."/>
            <person name="Grigoriev I.V."/>
            <person name="Bonfante P."/>
            <person name="Martin F.M."/>
        </authorList>
    </citation>
    <scope>NUCLEOTIDE SEQUENCE [LARGE SCALE GENOMIC DNA]</scope>
    <source>
        <strain evidence="12 13">ATCC MYA-4762</strain>
    </source>
</reference>
<evidence type="ECO:0000313" key="13">
    <source>
        <dbReference type="Proteomes" id="UP000267821"/>
    </source>
</evidence>
<keyword evidence="13" id="KW-1185">Reference proteome</keyword>
<evidence type="ECO:0000256" key="2">
    <source>
        <dbReference type="ARBA" id="ARBA00005770"/>
    </source>
</evidence>
<comment type="similarity">
    <text evidence="2 10">Belongs to the Mediator complex subunit 21 family.</text>
</comment>
<evidence type="ECO:0000256" key="1">
    <source>
        <dbReference type="ARBA" id="ARBA00004123"/>
    </source>
</evidence>
<evidence type="ECO:0000256" key="9">
    <source>
        <dbReference type="ARBA" id="ARBA00025687"/>
    </source>
</evidence>
<dbReference type="InterPro" id="IPR037212">
    <property type="entry name" value="Med7/Med21-like"/>
</dbReference>
<dbReference type="GO" id="GO:0016592">
    <property type="term" value="C:mediator complex"/>
    <property type="evidence" value="ECO:0007669"/>
    <property type="project" value="UniProtKB-UniRule"/>
</dbReference>
<evidence type="ECO:0000256" key="7">
    <source>
        <dbReference type="ARBA" id="ARBA00023163"/>
    </source>
</evidence>